<reference evidence="3 4" key="1">
    <citation type="submission" date="2020-04" db="EMBL/GenBank/DDBJ databases">
        <authorList>
            <person name="De Canck E."/>
        </authorList>
    </citation>
    <scope>NUCLEOTIDE SEQUENCE [LARGE SCALE GENOMIC DNA]</scope>
    <source>
        <strain evidence="3 4">LMG 3441</strain>
    </source>
</reference>
<feature type="signal peptide" evidence="2">
    <location>
        <begin position="1"/>
        <end position="31"/>
    </location>
</feature>
<dbReference type="Pfam" id="PF12266">
    <property type="entry name" value="DUF3613"/>
    <property type="match status" value="1"/>
</dbReference>
<organism evidence="3 4">
    <name type="scientific">Achromobacter kerstersii</name>
    <dbReference type="NCBI Taxonomy" id="1353890"/>
    <lineage>
        <taxon>Bacteria</taxon>
        <taxon>Pseudomonadati</taxon>
        <taxon>Pseudomonadota</taxon>
        <taxon>Betaproteobacteria</taxon>
        <taxon>Burkholderiales</taxon>
        <taxon>Alcaligenaceae</taxon>
        <taxon>Achromobacter</taxon>
    </lineage>
</organism>
<protein>
    <recommendedName>
        <fullName evidence="5">DUF3613 domain-containing protein</fullName>
    </recommendedName>
</protein>
<dbReference type="EMBL" id="CADIJQ010000010">
    <property type="protein sequence ID" value="CAB3734521.1"/>
    <property type="molecule type" value="Genomic_DNA"/>
</dbReference>
<evidence type="ECO:0000313" key="4">
    <source>
        <dbReference type="Proteomes" id="UP000494269"/>
    </source>
</evidence>
<evidence type="ECO:0008006" key="5">
    <source>
        <dbReference type="Google" id="ProtNLM"/>
    </source>
</evidence>
<evidence type="ECO:0000256" key="1">
    <source>
        <dbReference type="SAM" id="MobiDB-lite"/>
    </source>
</evidence>
<keyword evidence="4" id="KW-1185">Reference proteome</keyword>
<gene>
    <name evidence="3" type="ORF">LMG3441_04990</name>
</gene>
<feature type="chain" id="PRO_5028949702" description="DUF3613 domain-containing protein" evidence="2">
    <location>
        <begin position="32"/>
        <end position="177"/>
    </location>
</feature>
<feature type="region of interest" description="Disordered" evidence="1">
    <location>
        <begin position="41"/>
        <end position="114"/>
    </location>
</feature>
<name>A0A6S7BKU7_9BURK</name>
<evidence type="ECO:0000256" key="2">
    <source>
        <dbReference type="SAM" id="SignalP"/>
    </source>
</evidence>
<proteinExistence type="predicted"/>
<feature type="compositionally biased region" description="Low complexity" evidence="1">
    <location>
        <begin position="42"/>
        <end position="114"/>
    </location>
</feature>
<dbReference type="InterPro" id="IPR022053">
    <property type="entry name" value="DUF3613"/>
</dbReference>
<dbReference type="Proteomes" id="UP000494269">
    <property type="component" value="Unassembled WGS sequence"/>
</dbReference>
<evidence type="ECO:0000313" key="3">
    <source>
        <dbReference type="EMBL" id="CAB3734521.1"/>
    </source>
</evidence>
<keyword evidence="2" id="KW-0732">Signal</keyword>
<accession>A0A6S7BKU7</accession>
<sequence>MSRFRMPDFRISGPLTLAVAVATLMPLASLAQSNAPLTGNMTSGAPAAGTPAGSPAGSPAAAAAPASTLPQAQLPQRPVVQQVQTPMPQPAAQSAQSAQAAPAAAATQTASSAPAVEENFGDVTRALLAAQADGRRAGGALPVLGPVSTAAWNRYLDSFSHPIPEYLQKRVETKNTN</sequence>
<dbReference type="AlphaFoldDB" id="A0A6S7BKU7"/>
<dbReference type="RefSeq" id="WP_175171358.1">
    <property type="nucleotide sequence ID" value="NZ_CADIJQ010000010.1"/>
</dbReference>